<feature type="domain" description="N-acetyltransferase" evidence="1">
    <location>
        <begin position="131"/>
        <end position="261"/>
    </location>
</feature>
<protein>
    <recommendedName>
        <fullName evidence="1">N-acetyltransferase domain-containing protein</fullName>
    </recommendedName>
</protein>
<name>A0A4S8QE25_9ACTN</name>
<dbReference type="SUPFAM" id="SSF55729">
    <property type="entry name" value="Acyl-CoA N-acyltransferases (Nat)"/>
    <property type="match status" value="1"/>
</dbReference>
<dbReference type="OrthoDB" id="2350893at2"/>
<dbReference type="GO" id="GO:0016747">
    <property type="term" value="F:acyltransferase activity, transferring groups other than amino-acyl groups"/>
    <property type="evidence" value="ECO:0007669"/>
    <property type="project" value="InterPro"/>
</dbReference>
<organism evidence="2 3">
    <name type="scientific">Glycomyces buryatensis</name>
    <dbReference type="NCBI Taxonomy" id="2570927"/>
    <lineage>
        <taxon>Bacteria</taxon>
        <taxon>Bacillati</taxon>
        <taxon>Actinomycetota</taxon>
        <taxon>Actinomycetes</taxon>
        <taxon>Glycomycetales</taxon>
        <taxon>Glycomycetaceae</taxon>
        <taxon>Glycomyces</taxon>
    </lineage>
</organism>
<sequence>MSGPANTSAHLIQRVEASLMHKTELDFAAASGRFPGTEVRHLEDVTATALSELAHLVPYNKARPFRLEHRHLLDDLLAFYTGRGLRPAIEVRSPDAGDELHELLRAADLAPMPPTVALHVRPDQVNVPAAVLVEEVGSDDDRYLDTLFRGYGIGADETAFRDMLSIEHSAAGFRRYLAFVDGQPAAAAGLFAHDGTGILAGAATVPRFRRHGYQTALIARRLRDAATSCDLAVVTAALDSPSHANLTRLGCQLTHTRTVWR</sequence>
<gene>
    <name evidence="2" type="ORF">FAB82_03585</name>
</gene>
<dbReference type="Proteomes" id="UP000308760">
    <property type="component" value="Unassembled WGS sequence"/>
</dbReference>
<reference evidence="2 3" key="2">
    <citation type="submission" date="2019-05" db="EMBL/GenBank/DDBJ databases">
        <title>Glycomyces buryatensis sp. nov.</title>
        <authorList>
            <person name="Nikitina E."/>
        </authorList>
    </citation>
    <scope>NUCLEOTIDE SEQUENCE [LARGE SCALE GENOMIC DNA]</scope>
    <source>
        <strain evidence="2 3">18</strain>
    </source>
</reference>
<dbReference type="Gene3D" id="3.40.630.30">
    <property type="match status" value="1"/>
</dbReference>
<dbReference type="RefSeq" id="WP_136533178.1">
    <property type="nucleotide sequence ID" value="NZ_STGY01000010.1"/>
</dbReference>
<dbReference type="InterPro" id="IPR016181">
    <property type="entry name" value="Acyl_CoA_acyltransferase"/>
</dbReference>
<dbReference type="InterPro" id="IPR000182">
    <property type="entry name" value="GNAT_dom"/>
</dbReference>
<accession>A0A4S8QE25</accession>
<evidence type="ECO:0000259" key="1">
    <source>
        <dbReference type="PROSITE" id="PS51186"/>
    </source>
</evidence>
<reference evidence="3" key="1">
    <citation type="submission" date="2019-04" db="EMBL/GenBank/DDBJ databases">
        <title>Nocardioides xinjiangensis sp. nov.</title>
        <authorList>
            <person name="Liu S."/>
        </authorList>
    </citation>
    <scope>NUCLEOTIDE SEQUENCE [LARGE SCALE GENOMIC DNA]</scope>
    <source>
        <strain evidence="3">18</strain>
    </source>
</reference>
<dbReference type="AlphaFoldDB" id="A0A4S8QE25"/>
<proteinExistence type="predicted"/>
<dbReference type="EMBL" id="STGY01000010">
    <property type="protein sequence ID" value="THV42847.1"/>
    <property type="molecule type" value="Genomic_DNA"/>
</dbReference>
<evidence type="ECO:0000313" key="2">
    <source>
        <dbReference type="EMBL" id="THV42847.1"/>
    </source>
</evidence>
<comment type="caution">
    <text evidence="2">The sequence shown here is derived from an EMBL/GenBank/DDBJ whole genome shotgun (WGS) entry which is preliminary data.</text>
</comment>
<keyword evidence="3" id="KW-1185">Reference proteome</keyword>
<evidence type="ECO:0000313" key="3">
    <source>
        <dbReference type="Proteomes" id="UP000308760"/>
    </source>
</evidence>
<dbReference type="PROSITE" id="PS51186">
    <property type="entry name" value="GNAT"/>
    <property type="match status" value="1"/>
</dbReference>